<evidence type="ECO:0000256" key="1">
    <source>
        <dbReference type="SAM" id="SignalP"/>
    </source>
</evidence>
<dbReference type="AlphaFoldDB" id="A0A5N4AWV2"/>
<comment type="caution">
    <text evidence="2">The sequence shown here is derived from an EMBL/GenBank/DDBJ whole genome shotgun (WGS) entry which is preliminary data.</text>
</comment>
<sequence>MKATSLCFVLLCCIVQVLSAEFPEELIDDIVRECLKEHNVDIKELSKYFDDKLRITSVDDVGNKLIKCSIEKRKYYAPDGGFDKDVVLKDIAKSLTAFVKTEGTDYEALAEKLYEKCEGIKGADQVEHIVNWNNCLVDELVKMNN</sequence>
<protein>
    <submittedName>
        <fullName evidence="2">Uncharacterized protein</fullName>
    </submittedName>
</protein>
<gene>
    <name evidence="2" type="ORF">PPYR_04021</name>
</gene>
<dbReference type="Pfam" id="PF01395">
    <property type="entry name" value="PBP_GOBP"/>
    <property type="match status" value="1"/>
</dbReference>
<organism evidence="2 3">
    <name type="scientific">Photinus pyralis</name>
    <name type="common">Common eastern firefly</name>
    <name type="synonym">Lampyris pyralis</name>
    <dbReference type="NCBI Taxonomy" id="7054"/>
    <lineage>
        <taxon>Eukaryota</taxon>
        <taxon>Metazoa</taxon>
        <taxon>Ecdysozoa</taxon>
        <taxon>Arthropoda</taxon>
        <taxon>Hexapoda</taxon>
        <taxon>Insecta</taxon>
        <taxon>Pterygota</taxon>
        <taxon>Neoptera</taxon>
        <taxon>Endopterygota</taxon>
        <taxon>Coleoptera</taxon>
        <taxon>Polyphaga</taxon>
        <taxon>Elateriformia</taxon>
        <taxon>Elateroidea</taxon>
        <taxon>Lampyridae</taxon>
        <taxon>Lampyrinae</taxon>
        <taxon>Photinus</taxon>
    </lineage>
</organism>
<dbReference type="SUPFAM" id="SSF47565">
    <property type="entry name" value="Insect pheromone/odorant-binding proteins"/>
    <property type="match status" value="1"/>
</dbReference>
<reference evidence="2 3" key="1">
    <citation type="journal article" date="2018" name="Elife">
        <title>Firefly genomes illuminate parallel origins of bioluminescence in beetles.</title>
        <authorList>
            <person name="Fallon T.R."/>
            <person name="Lower S.E."/>
            <person name="Chang C.H."/>
            <person name="Bessho-Uehara M."/>
            <person name="Martin G.J."/>
            <person name="Bewick A.J."/>
            <person name="Behringer M."/>
            <person name="Debat H.J."/>
            <person name="Wong I."/>
            <person name="Day J.C."/>
            <person name="Suvorov A."/>
            <person name="Silva C.J."/>
            <person name="Stanger-Hall K.F."/>
            <person name="Hall D.W."/>
            <person name="Schmitz R.J."/>
            <person name="Nelson D.R."/>
            <person name="Lewis S.M."/>
            <person name="Shigenobu S."/>
            <person name="Bybee S.M."/>
            <person name="Larracuente A.M."/>
            <person name="Oba Y."/>
            <person name="Weng J.K."/>
        </authorList>
    </citation>
    <scope>NUCLEOTIDE SEQUENCE [LARGE SCALE GENOMIC DNA]</scope>
    <source>
        <strain evidence="2">1611_PpyrPB1</strain>
        <tissue evidence="2">Whole body</tissue>
    </source>
</reference>
<keyword evidence="1" id="KW-0732">Signal</keyword>
<dbReference type="GO" id="GO:0005549">
    <property type="term" value="F:odorant binding"/>
    <property type="evidence" value="ECO:0007669"/>
    <property type="project" value="InterPro"/>
</dbReference>
<proteinExistence type="predicted"/>
<evidence type="ECO:0000313" key="2">
    <source>
        <dbReference type="EMBL" id="KAB0801835.1"/>
    </source>
</evidence>
<dbReference type="InterPro" id="IPR036728">
    <property type="entry name" value="PBP_GOBP_sf"/>
</dbReference>
<evidence type="ECO:0000313" key="3">
    <source>
        <dbReference type="Proteomes" id="UP000327044"/>
    </source>
</evidence>
<dbReference type="OrthoDB" id="6738770at2759"/>
<name>A0A5N4AWV2_PHOPY</name>
<accession>A0A5N4AWV2</accession>
<dbReference type="Gene3D" id="1.10.238.20">
    <property type="entry name" value="Pheromone/general odorant binding protein domain"/>
    <property type="match status" value="1"/>
</dbReference>
<dbReference type="CDD" id="cd23992">
    <property type="entry name" value="PBP_GOBP"/>
    <property type="match status" value="1"/>
</dbReference>
<dbReference type="InterPro" id="IPR006170">
    <property type="entry name" value="PBP/GOBP"/>
</dbReference>
<dbReference type="Proteomes" id="UP000327044">
    <property type="component" value="Unassembled WGS sequence"/>
</dbReference>
<keyword evidence="3" id="KW-1185">Reference proteome</keyword>
<feature type="signal peptide" evidence="1">
    <location>
        <begin position="1"/>
        <end position="19"/>
    </location>
</feature>
<feature type="chain" id="PRO_5024421417" evidence="1">
    <location>
        <begin position="20"/>
        <end position="145"/>
    </location>
</feature>
<dbReference type="InParanoid" id="A0A5N4AWV2"/>
<dbReference type="EMBL" id="VVIM01000002">
    <property type="protein sequence ID" value="KAB0801835.1"/>
    <property type="molecule type" value="Genomic_DNA"/>
</dbReference>